<protein>
    <recommendedName>
        <fullName evidence="3 5">Regulatory protein RecX</fullName>
    </recommendedName>
</protein>
<dbReference type="GO" id="GO:0005737">
    <property type="term" value="C:cytoplasm"/>
    <property type="evidence" value="ECO:0007669"/>
    <property type="project" value="UniProtKB-SubCell"/>
</dbReference>
<evidence type="ECO:0000259" key="7">
    <source>
        <dbReference type="Pfam" id="PF21981"/>
    </source>
</evidence>
<dbReference type="Gene3D" id="1.10.10.10">
    <property type="entry name" value="Winged helix-like DNA-binding domain superfamily/Winged helix DNA-binding domain"/>
    <property type="match status" value="3"/>
</dbReference>
<comment type="function">
    <text evidence="5">Modulates RecA activity.</text>
</comment>
<proteinExistence type="inferred from homology"/>
<keyword evidence="4 5" id="KW-0963">Cytoplasm</keyword>
<evidence type="ECO:0000256" key="5">
    <source>
        <dbReference type="HAMAP-Rule" id="MF_01114"/>
    </source>
</evidence>
<evidence type="ECO:0000256" key="4">
    <source>
        <dbReference type="ARBA" id="ARBA00022490"/>
    </source>
</evidence>
<dbReference type="EMBL" id="LCDD01000046">
    <property type="protein sequence ID" value="KKS45192.1"/>
    <property type="molecule type" value="Genomic_DNA"/>
</dbReference>
<evidence type="ECO:0000313" key="9">
    <source>
        <dbReference type="Proteomes" id="UP000034320"/>
    </source>
</evidence>
<dbReference type="HAMAP" id="MF_01114">
    <property type="entry name" value="RecX"/>
    <property type="match status" value="1"/>
</dbReference>
<organism evidence="8 9">
    <name type="scientific">Candidatus Gottesmanbacteria bacterium GW2011_GWA2_42_18</name>
    <dbReference type="NCBI Taxonomy" id="1618442"/>
    <lineage>
        <taxon>Bacteria</taxon>
        <taxon>Candidatus Gottesmaniibacteriota</taxon>
    </lineage>
</organism>
<comment type="similarity">
    <text evidence="2 5">Belongs to the RecX family.</text>
</comment>
<evidence type="ECO:0000313" key="8">
    <source>
        <dbReference type="EMBL" id="KKS45192.1"/>
    </source>
</evidence>
<dbReference type="GO" id="GO:0006282">
    <property type="term" value="P:regulation of DNA repair"/>
    <property type="evidence" value="ECO:0007669"/>
    <property type="project" value="UniProtKB-UniRule"/>
</dbReference>
<comment type="subcellular location">
    <subcellularLocation>
        <location evidence="1 5">Cytoplasm</location>
    </subcellularLocation>
</comment>
<accession>A0A0G0Z924</accession>
<sequence length="158" mass="18494">MQDEEYGKIKNYALKLLSIRPRSVAEIKKRLTSYIARKKFPVQILDRLIKELADLNFLNDKDFALWWLDQRGRANIKGKTFIRAELLQKGIDREVIAEVLTGLEPEQEMDKALQLTEKKFASVKISRDTEFKIGRYLTGRGFSYDIIKKVIDSLRQRS</sequence>
<name>A0A0G0Z924_9BACT</name>
<dbReference type="InterPro" id="IPR053925">
    <property type="entry name" value="RecX_HTH_3rd"/>
</dbReference>
<feature type="domain" description="RecX second three-helical" evidence="6">
    <location>
        <begin position="59"/>
        <end position="100"/>
    </location>
</feature>
<dbReference type="PANTHER" id="PTHR33602">
    <property type="entry name" value="REGULATORY PROTEIN RECX FAMILY PROTEIN"/>
    <property type="match status" value="1"/>
</dbReference>
<feature type="domain" description="RecX third three-helical" evidence="7">
    <location>
        <begin position="106"/>
        <end position="151"/>
    </location>
</feature>
<evidence type="ECO:0000259" key="6">
    <source>
        <dbReference type="Pfam" id="PF02631"/>
    </source>
</evidence>
<dbReference type="AlphaFoldDB" id="A0A0G0Z924"/>
<evidence type="ECO:0000256" key="2">
    <source>
        <dbReference type="ARBA" id="ARBA00009695"/>
    </source>
</evidence>
<comment type="caution">
    <text evidence="8">The sequence shown here is derived from an EMBL/GenBank/DDBJ whole genome shotgun (WGS) entry which is preliminary data.</text>
</comment>
<gene>
    <name evidence="5" type="primary">recX</name>
    <name evidence="8" type="ORF">UV09_C0046G0007</name>
</gene>
<dbReference type="Pfam" id="PF02631">
    <property type="entry name" value="RecX_HTH2"/>
    <property type="match status" value="1"/>
</dbReference>
<dbReference type="Proteomes" id="UP000034320">
    <property type="component" value="Unassembled WGS sequence"/>
</dbReference>
<evidence type="ECO:0000256" key="1">
    <source>
        <dbReference type="ARBA" id="ARBA00004496"/>
    </source>
</evidence>
<dbReference type="PANTHER" id="PTHR33602:SF1">
    <property type="entry name" value="REGULATORY PROTEIN RECX FAMILY PROTEIN"/>
    <property type="match status" value="1"/>
</dbReference>
<dbReference type="Pfam" id="PF21981">
    <property type="entry name" value="RecX_HTH3"/>
    <property type="match status" value="1"/>
</dbReference>
<reference evidence="8 9" key="1">
    <citation type="journal article" date="2015" name="Nature">
        <title>rRNA introns, odd ribosomes, and small enigmatic genomes across a large radiation of phyla.</title>
        <authorList>
            <person name="Brown C.T."/>
            <person name="Hug L.A."/>
            <person name="Thomas B.C."/>
            <person name="Sharon I."/>
            <person name="Castelle C.J."/>
            <person name="Singh A."/>
            <person name="Wilkins M.J."/>
            <person name="Williams K.H."/>
            <person name="Banfield J.F."/>
        </authorList>
    </citation>
    <scope>NUCLEOTIDE SEQUENCE [LARGE SCALE GENOMIC DNA]</scope>
</reference>
<dbReference type="InterPro" id="IPR003783">
    <property type="entry name" value="Regulatory_RecX"/>
</dbReference>
<dbReference type="InterPro" id="IPR053924">
    <property type="entry name" value="RecX_HTH_2nd"/>
</dbReference>
<dbReference type="InterPro" id="IPR036388">
    <property type="entry name" value="WH-like_DNA-bd_sf"/>
</dbReference>
<evidence type="ECO:0000256" key="3">
    <source>
        <dbReference type="ARBA" id="ARBA00018111"/>
    </source>
</evidence>